<evidence type="ECO:0000313" key="4">
    <source>
        <dbReference type="Proteomes" id="UP001605036"/>
    </source>
</evidence>
<protein>
    <submittedName>
        <fullName evidence="3">Uncharacterized protein</fullName>
    </submittedName>
</protein>
<dbReference type="PANTHER" id="PTHR10196:SF57">
    <property type="entry name" value="XYLULOSE KINASE"/>
    <property type="match status" value="1"/>
</dbReference>
<keyword evidence="2" id="KW-0418">Kinase</keyword>
<dbReference type="PANTHER" id="PTHR10196">
    <property type="entry name" value="SUGAR KINASE"/>
    <property type="match status" value="1"/>
</dbReference>
<dbReference type="GO" id="GO:0016301">
    <property type="term" value="F:kinase activity"/>
    <property type="evidence" value="ECO:0007669"/>
    <property type="project" value="UniProtKB-KW"/>
</dbReference>
<dbReference type="Gene3D" id="3.30.420.40">
    <property type="match status" value="1"/>
</dbReference>
<dbReference type="Proteomes" id="UP001605036">
    <property type="component" value="Unassembled WGS sequence"/>
</dbReference>
<keyword evidence="4" id="KW-1185">Reference proteome</keyword>
<evidence type="ECO:0000256" key="2">
    <source>
        <dbReference type="ARBA" id="ARBA00022777"/>
    </source>
</evidence>
<name>A0ABD1XQQ2_9MARC</name>
<sequence>MASLLVGKYASIDYADRAGMNLMDLKTRVWSDGVLETILVVLQVFGVSTDPKPGVDGHVLPNPVDPNSYMFMLCYKNGSLTRREVRDRCAGKSWGSFNQYLDDTPPLNGEAMLSRHT</sequence>
<organism evidence="3 4">
    <name type="scientific">Riccia fluitans</name>
    <dbReference type="NCBI Taxonomy" id="41844"/>
    <lineage>
        <taxon>Eukaryota</taxon>
        <taxon>Viridiplantae</taxon>
        <taxon>Streptophyta</taxon>
        <taxon>Embryophyta</taxon>
        <taxon>Marchantiophyta</taxon>
        <taxon>Marchantiopsida</taxon>
        <taxon>Marchantiidae</taxon>
        <taxon>Marchantiales</taxon>
        <taxon>Ricciaceae</taxon>
        <taxon>Riccia</taxon>
    </lineage>
</organism>
<evidence type="ECO:0000256" key="1">
    <source>
        <dbReference type="ARBA" id="ARBA00022679"/>
    </source>
</evidence>
<gene>
    <name evidence="3" type="ORF">R1flu_022977</name>
</gene>
<evidence type="ECO:0000313" key="3">
    <source>
        <dbReference type="EMBL" id="KAL2611285.1"/>
    </source>
</evidence>
<comment type="caution">
    <text evidence="3">The sequence shown here is derived from an EMBL/GenBank/DDBJ whole genome shotgun (WGS) entry which is preliminary data.</text>
</comment>
<dbReference type="AlphaFoldDB" id="A0ABD1XQQ2"/>
<accession>A0ABD1XQQ2</accession>
<keyword evidence="1" id="KW-0808">Transferase</keyword>
<dbReference type="EMBL" id="JBHFFA010000007">
    <property type="protein sequence ID" value="KAL2611285.1"/>
    <property type="molecule type" value="Genomic_DNA"/>
</dbReference>
<reference evidence="3 4" key="1">
    <citation type="submission" date="2024-09" db="EMBL/GenBank/DDBJ databases">
        <title>Chromosome-scale assembly of Riccia fluitans.</title>
        <authorList>
            <person name="Paukszto L."/>
            <person name="Sawicki J."/>
            <person name="Karawczyk K."/>
            <person name="Piernik-Szablinska J."/>
            <person name="Szczecinska M."/>
            <person name="Mazdziarz M."/>
        </authorList>
    </citation>
    <scope>NUCLEOTIDE SEQUENCE [LARGE SCALE GENOMIC DNA]</scope>
    <source>
        <strain evidence="3">Rf_01</strain>
        <tissue evidence="3">Aerial parts of the thallus</tissue>
    </source>
</reference>
<proteinExistence type="predicted"/>